<dbReference type="EMBL" id="MU167402">
    <property type="protein sequence ID" value="KAG0141118.1"/>
    <property type="molecule type" value="Genomic_DNA"/>
</dbReference>
<proteinExistence type="predicted"/>
<feature type="non-terminal residue" evidence="6">
    <location>
        <position position="1"/>
    </location>
</feature>
<evidence type="ECO:0000256" key="1">
    <source>
        <dbReference type="ARBA" id="ARBA00022723"/>
    </source>
</evidence>
<keyword evidence="1" id="KW-0479">Metal-binding</keyword>
<keyword evidence="3" id="KW-0862">Zinc</keyword>
<dbReference type="SMART" id="SM00575">
    <property type="entry name" value="ZnF_PMZ"/>
    <property type="match status" value="2"/>
</dbReference>
<dbReference type="GO" id="GO:0008270">
    <property type="term" value="F:zinc ion binding"/>
    <property type="evidence" value="ECO:0007669"/>
    <property type="project" value="UniProtKB-KW"/>
</dbReference>
<evidence type="ECO:0000313" key="7">
    <source>
        <dbReference type="Proteomes" id="UP000886653"/>
    </source>
</evidence>
<accession>A0A9P6N864</accession>
<evidence type="ECO:0000256" key="3">
    <source>
        <dbReference type="ARBA" id="ARBA00022833"/>
    </source>
</evidence>
<sequence length="253" mass="27716">DKDDSPETLVEAQLIAPSSAEPSDSWFGSQIVASVMCLIKNNSRFVTSCRCVMFDLTLGPCTHMITVSKSFHLPLSVVAQSKSTLTSLQAPKVTCQFHNERKLVTDCSCKTFQECGRPCFHMHNMCRTLGLELYVLAPDSDVGSIPNTQEDSIDLQSRSMNKPSITASNIITSTKSNPCQETLTHTDFTCPLVKSTVASVKCIEKVLGSNGRVRLVNSVPPALVEEIHNSANQLKQKLCHALDSGHPTKQCRF</sequence>
<name>A0A9P6N864_9BASI</name>
<reference evidence="6" key="1">
    <citation type="submission" date="2013-11" db="EMBL/GenBank/DDBJ databases">
        <title>Genome sequence of the fusiform rust pathogen reveals effectors for host alternation and coevolution with pine.</title>
        <authorList>
            <consortium name="DOE Joint Genome Institute"/>
            <person name="Smith K."/>
            <person name="Pendleton A."/>
            <person name="Kubisiak T."/>
            <person name="Anderson C."/>
            <person name="Salamov A."/>
            <person name="Aerts A."/>
            <person name="Riley R."/>
            <person name="Clum A."/>
            <person name="Lindquist E."/>
            <person name="Ence D."/>
            <person name="Campbell M."/>
            <person name="Kronenberg Z."/>
            <person name="Feau N."/>
            <person name="Dhillon B."/>
            <person name="Hamelin R."/>
            <person name="Burleigh J."/>
            <person name="Smith J."/>
            <person name="Yandell M."/>
            <person name="Nelson C."/>
            <person name="Grigoriev I."/>
            <person name="Davis J."/>
        </authorList>
    </citation>
    <scope>NUCLEOTIDE SEQUENCE</scope>
    <source>
        <strain evidence="6">G11</strain>
    </source>
</reference>
<dbReference type="InterPro" id="IPR006564">
    <property type="entry name" value="Znf_PMZ"/>
</dbReference>
<dbReference type="InterPro" id="IPR007527">
    <property type="entry name" value="Znf_SWIM"/>
</dbReference>
<dbReference type="Pfam" id="PF04434">
    <property type="entry name" value="SWIM"/>
    <property type="match status" value="2"/>
</dbReference>
<organism evidence="6 7">
    <name type="scientific">Cronartium quercuum f. sp. fusiforme G11</name>
    <dbReference type="NCBI Taxonomy" id="708437"/>
    <lineage>
        <taxon>Eukaryota</taxon>
        <taxon>Fungi</taxon>
        <taxon>Dikarya</taxon>
        <taxon>Basidiomycota</taxon>
        <taxon>Pucciniomycotina</taxon>
        <taxon>Pucciniomycetes</taxon>
        <taxon>Pucciniales</taxon>
        <taxon>Coleosporiaceae</taxon>
        <taxon>Cronartium</taxon>
    </lineage>
</organism>
<dbReference type="Proteomes" id="UP000886653">
    <property type="component" value="Unassembled WGS sequence"/>
</dbReference>
<evidence type="ECO:0000256" key="4">
    <source>
        <dbReference type="PROSITE-ProRule" id="PRU00325"/>
    </source>
</evidence>
<keyword evidence="7" id="KW-1185">Reference proteome</keyword>
<comment type="caution">
    <text evidence="6">The sequence shown here is derived from an EMBL/GenBank/DDBJ whole genome shotgun (WGS) entry which is preliminary data.</text>
</comment>
<feature type="domain" description="SWIM-type" evidence="5">
    <location>
        <begin position="93"/>
        <end position="130"/>
    </location>
</feature>
<evidence type="ECO:0000259" key="5">
    <source>
        <dbReference type="PROSITE" id="PS50966"/>
    </source>
</evidence>
<dbReference type="AlphaFoldDB" id="A0A9P6N864"/>
<feature type="domain" description="SWIM-type" evidence="5">
    <location>
        <begin position="34"/>
        <end position="72"/>
    </location>
</feature>
<keyword evidence="2 4" id="KW-0863">Zinc-finger</keyword>
<dbReference type="PROSITE" id="PS50966">
    <property type="entry name" value="ZF_SWIM"/>
    <property type="match status" value="2"/>
</dbReference>
<gene>
    <name evidence="6" type="ORF">CROQUDRAFT_52225</name>
</gene>
<dbReference type="OrthoDB" id="10569706at2759"/>
<evidence type="ECO:0000313" key="6">
    <source>
        <dbReference type="EMBL" id="KAG0141118.1"/>
    </source>
</evidence>
<protein>
    <recommendedName>
        <fullName evidence="5">SWIM-type domain-containing protein</fullName>
    </recommendedName>
</protein>
<evidence type="ECO:0000256" key="2">
    <source>
        <dbReference type="ARBA" id="ARBA00022771"/>
    </source>
</evidence>